<feature type="transmembrane region" description="Helical" evidence="2">
    <location>
        <begin position="20"/>
        <end position="41"/>
    </location>
</feature>
<gene>
    <name evidence="3" type="ORF">GpartN1_g888.t1</name>
</gene>
<organism evidence="3 4">
    <name type="scientific">Galdieria partita</name>
    <dbReference type="NCBI Taxonomy" id="83374"/>
    <lineage>
        <taxon>Eukaryota</taxon>
        <taxon>Rhodophyta</taxon>
        <taxon>Bangiophyceae</taxon>
        <taxon>Galdieriales</taxon>
        <taxon>Galdieriaceae</taxon>
        <taxon>Galdieria</taxon>
    </lineage>
</organism>
<sequence>MVNLLYTDEGRNLLKGYQLILYVTMLAFSATILGLMGNPMFNLYLIANTYKHPDPAQPFVPLDKVTNVTFYESISFCAWGVTGDRIRGMHSTCRWVVALASVGLFFQFITLIFHLISQLAKIPFDWAVEAIVNFFMMWWWFAGALSVMISKPTAHFQRRYDFGLEVSTIAAFTWMNFGFHFIEIYLSILTKYVGKRKLIHTEEDEEADYEGSDAHSTKSPKSA</sequence>
<evidence type="ECO:0000313" key="3">
    <source>
        <dbReference type="EMBL" id="GJQ09097.1"/>
    </source>
</evidence>
<keyword evidence="2" id="KW-1133">Transmembrane helix</keyword>
<feature type="transmembrane region" description="Helical" evidence="2">
    <location>
        <begin position="95"/>
        <end position="116"/>
    </location>
</feature>
<keyword evidence="2" id="KW-0812">Transmembrane</keyword>
<dbReference type="OrthoDB" id="10276226at2759"/>
<dbReference type="AlphaFoldDB" id="A0A9C7UN90"/>
<feature type="region of interest" description="Disordered" evidence="1">
    <location>
        <begin position="203"/>
        <end position="223"/>
    </location>
</feature>
<name>A0A9C7UN90_9RHOD</name>
<protein>
    <submittedName>
        <fullName evidence="3">Uncharacterized protein</fullName>
    </submittedName>
</protein>
<proteinExistence type="predicted"/>
<dbReference type="Proteomes" id="UP001061958">
    <property type="component" value="Unassembled WGS sequence"/>
</dbReference>
<feature type="transmembrane region" description="Helical" evidence="2">
    <location>
        <begin position="128"/>
        <end position="150"/>
    </location>
</feature>
<accession>A0A9C7UN90</accession>
<keyword evidence="4" id="KW-1185">Reference proteome</keyword>
<evidence type="ECO:0000256" key="1">
    <source>
        <dbReference type="SAM" id="MobiDB-lite"/>
    </source>
</evidence>
<evidence type="ECO:0000313" key="4">
    <source>
        <dbReference type="Proteomes" id="UP001061958"/>
    </source>
</evidence>
<evidence type="ECO:0000256" key="2">
    <source>
        <dbReference type="SAM" id="Phobius"/>
    </source>
</evidence>
<feature type="transmembrane region" description="Helical" evidence="2">
    <location>
        <begin position="162"/>
        <end position="182"/>
    </location>
</feature>
<reference evidence="3" key="1">
    <citation type="journal article" date="2022" name="Proc. Natl. Acad. Sci. U.S.A.">
        <title>Life cycle and functional genomics of the unicellular red alga Galdieria for elucidating algal and plant evolution and industrial use.</title>
        <authorList>
            <person name="Hirooka S."/>
            <person name="Itabashi T."/>
            <person name="Ichinose T.M."/>
            <person name="Onuma R."/>
            <person name="Fujiwara T."/>
            <person name="Yamashita S."/>
            <person name="Jong L.W."/>
            <person name="Tomita R."/>
            <person name="Iwane A.H."/>
            <person name="Miyagishima S.Y."/>
        </authorList>
    </citation>
    <scope>NUCLEOTIDE SEQUENCE</scope>
    <source>
        <strain evidence="3">NBRC 102759</strain>
    </source>
</reference>
<reference evidence="3" key="2">
    <citation type="submission" date="2022-01" db="EMBL/GenBank/DDBJ databases">
        <authorList>
            <person name="Hirooka S."/>
            <person name="Miyagishima S.Y."/>
        </authorList>
    </citation>
    <scope>NUCLEOTIDE SEQUENCE</scope>
    <source>
        <strain evidence="3">NBRC 102759</strain>
    </source>
</reference>
<comment type="caution">
    <text evidence="3">The sequence shown here is derived from an EMBL/GenBank/DDBJ whole genome shotgun (WGS) entry which is preliminary data.</text>
</comment>
<keyword evidence="2" id="KW-0472">Membrane</keyword>
<dbReference type="EMBL" id="BQMJ01000006">
    <property type="protein sequence ID" value="GJQ09097.1"/>
    <property type="molecule type" value="Genomic_DNA"/>
</dbReference>